<feature type="compositionally biased region" description="Basic and acidic residues" evidence="2">
    <location>
        <begin position="244"/>
        <end position="254"/>
    </location>
</feature>
<evidence type="ECO:0000259" key="4">
    <source>
        <dbReference type="Pfam" id="PF01484"/>
    </source>
</evidence>
<evidence type="ECO:0000256" key="2">
    <source>
        <dbReference type="SAM" id="MobiDB-lite"/>
    </source>
</evidence>
<dbReference type="GO" id="GO:0042302">
    <property type="term" value="F:structural constituent of cuticle"/>
    <property type="evidence" value="ECO:0007669"/>
    <property type="project" value="InterPro"/>
</dbReference>
<feature type="compositionally biased region" description="Polar residues" evidence="2">
    <location>
        <begin position="303"/>
        <end position="315"/>
    </location>
</feature>
<feature type="compositionally biased region" description="Polar residues" evidence="2">
    <location>
        <begin position="506"/>
        <end position="528"/>
    </location>
</feature>
<sequence>MLSTIRLCSNIAGILSGFAFLVLIVVLPTMMSELAHMEEELNVHRIEFNEMSNKMWSELVEQTTLLRSARSIRKPSSFRTRLRRQYGGEYGDNDGSEWSDAGAETSGSAERPVNKCPKGPQGPPGGAGERGMDGMDGEPGKPGKDGEYESPKKGPCSPCPAGPPGFPGYKGMRGPRGLKGAKGPRGPPGRSGERGDEGTEGDLGFPGEDGPPGNQGPRGKDGTRYAKGPRGPKGKTGPQGPNGDEGRPGERGEDAPAGAPGDNGPRGPPGIPGPNGKPGAKGKQGKPGGDASYCSCPERGTKTTDNNNGDFATNGSWQIESSTLTTTRVYARPSIRPSWIDASEKMNEDEDVDSKSSYEGSLEIGEIEPITVSAESRNSSEIRTERTETTKNTQAIDASEKRNNHEALQFSEGVEKPQTLELKVAGDQAKQSEHLHENTEAVEIDRSNSIVYSTTIASTTADTVITVQPERVMDSDALVVTKKPENLDSSEDCDETEEDGEHKTSTEIPKTTEQQAAFHQVDGSSENLETIEFKERPINESGKLEKNENLQEVKPTIESNGYDETTKAVQEPLRSLGREEAESLNNQVSNGEMDLRERLPLNSIDGNKQEEKNEILRSDGNSEQSEVLSKEKEKSSESKSSEKSSIVKNRKGEERRKKVDRHPPSIRPNDFRGRLERNKDVDELDIVLRPEYDAKRALAMTLRRKHRTARKMHA</sequence>
<dbReference type="InterPro" id="IPR008160">
    <property type="entry name" value="Collagen"/>
</dbReference>
<keyword evidence="3" id="KW-0812">Transmembrane</keyword>
<dbReference type="Proteomes" id="UP000050794">
    <property type="component" value="Unassembled WGS sequence"/>
</dbReference>
<keyword evidence="3" id="KW-1133">Transmembrane helix</keyword>
<dbReference type="PANTHER" id="PTHR24637:SF423">
    <property type="entry name" value="NEMATODE CUTICLE COLLAGEN N-TERMINAL DOMAIN-CONTAINING PROTEIN"/>
    <property type="match status" value="1"/>
</dbReference>
<feature type="domain" description="Nematode cuticle collagen N-terminal" evidence="4">
    <location>
        <begin position="12"/>
        <end position="59"/>
    </location>
</feature>
<evidence type="ECO:0000256" key="3">
    <source>
        <dbReference type="SAM" id="Phobius"/>
    </source>
</evidence>
<dbReference type="Pfam" id="PF01484">
    <property type="entry name" value="Col_cuticle_N"/>
    <property type="match status" value="1"/>
</dbReference>
<protein>
    <submittedName>
        <fullName evidence="7">Cuticle collagen sqt-1</fullName>
    </submittedName>
</protein>
<feature type="transmembrane region" description="Helical" evidence="3">
    <location>
        <begin position="12"/>
        <end position="31"/>
    </location>
</feature>
<keyword evidence="6" id="KW-1185">Reference proteome</keyword>
<gene>
    <name evidence="5" type="ORF">TCNE_LOCUS16600</name>
</gene>
<feature type="region of interest" description="Disordered" evidence="2">
    <location>
        <begin position="83"/>
        <end position="315"/>
    </location>
</feature>
<feature type="compositionally biased region" description="Basic and acidic residues" evidence="2">
    <location>
        <begin position="378"/>
        <end position="389"/>
    </location>
</feature>
<dbReference type="Pfam" id="PF01391">
    <property type="entry name" value="Collagen"/>
    <property type="match status" value="1"/>
</dbReference>
<organism evidence="6 7">
    <name type="scientific">Toxocara canis</name>
    <name type="common">Canine roundworm</name>
    <dbReference type="NCBI Taxonomy" id="6265"/>
    <lineage>
        <taxon>Eukaryota</taxon>
        <taxon>Metazoa</taxon>
        <taxon>Ecdysozoa</taxon>
        <taxon>Nematoda</taxon>
        <taxon>Chromadorea</taxon>
        <taxon>Rhabditida</taxon>
        <taxon>Spirurina</taxon>
        <taxon>Ascaridomorpha</taxon>
        <taxon>Ascaridoidea</taxon>
        <taxon>Toxocaridae</taxon>
        <taxon>Toxocara</taxon>
    </lineage>
</organism>
<reference evidence="7" key="1">
    <citation type="submission" date="2016-06" db="UniProtKB">
        <authorList>
            <consortium name="WormBaseParasite"/>
        </authorList>
    </citation>
    <scope>IDENTIFICATION</scope>
</reference>
<feature type="compositionally biased region" description="Acidic residues" evidence="2">
    <location>
        <begin position="488"/>
        <end position="499"/>
    </location>
</feature>
<name>A0A183V780_TOXCA</name>
<keyword evidence="3" id="KW-0472">Membrane</keyword>
<keyword evidence="1" id="KW-0677">Repeat</keyword>
<evidence type="ECO:0000256" key="1">
    <source>
        <dbReference type="ARBA" id="ARBA00022737"/>
    </source>
</evidence>
<feature type="compositionally biased region" description="Basic and acidic residues" evidence="2">
    <location>
        <begin position="130"/>
        <end position="152"/>
    </location>
</feature>
<feature type="compositionally biased region" description="Basic and acidic residues" evidence="2">
    <location>
        <begin position="650"/>
        <end position="683"/>
    </location>
</feature>
<proteinExistence type="predicted"/>
<feature type="region of interest" description="Disordered" evidence="2">
    <location>
        <begin position="481"/>
        <end position="683"/>
    </location>
</feature>
<feature type="compositionally biased region" description="Basic and acidic residues" evidence="2">
    <location>
        <begin position="628"/>
        <end position="642"/>
    </location>
</feature>
<feature type="compositionally biased region" description="Basic and acidic residues" evidence="2">
    <location>
        <begin position="607"/>
        <end position="617"/>
    </location>
</feature>
<dbReference type="EMBL" id="UYWY01023737">
    <property type="protein sequence ID" value="VDM47921.1"/>
    <property type="molecule type" value="Genomic_DNA"/>
</dbReference>
<dbReference type="InterPro" id="IPR002486">
    <property type="entry name" value="Col_cuticle_N"/>
</dbReference>
<reference evidence="5 6" key="2">
    <citation type="submission" date="2018-11" db="EMBL/GenBank/DDBJ databases">
        <authorList>
            <consortium name="Pathogen Informatics"/>
        </authorList>
    </citation>
    <scope>NUCLEOTIDE SEQUENCE [LARGE SCALE GENOMIC DNA]</scope>
</reference>
<evidence type="ECO:0000313" key="6">
    <source>
        <dbReference type="Proteomes" id="UP000050794"/>
    </source>
</evidence>
<dbReference type="AlphaFoldDB" id="A0A183V780"/>
<feature type="compositionally biased region" description="Pro residues" evidence="2">
    <location>
        <begin position="157"/>
        <end position="166"/>
    </location>
</feature>
<feature type="region of interest" description="Disordered" evidence="2">
    <location>
        <begin position="341"/>
        <end position="360"/>
    </location>
</feature>
<evidence type="ECO:0000313" key="5">
    <source>
        <dbReference type="EMBL" id="VDM47921.1"/>
    </source>
</evidence>
<feature type="compositionally biased region" description="Basic and acidic residues" evidence="2">
    <location>
        <begin position="531"/>
        <end position="551"/>
    </location>
</feature>
<dbReference type="WBParaSite" id="TCNE_0001660101-mRNA-1">
    <property type="protein sequence ID" value="TCNE_0001660101-mRNA-1"/>
    <property type="gene ID" value="TCNE_0001660101"/>
</dbReference>
<feature type="region of interest" description="Disordered" evidence="2">
    <location>
        <begin position="374"/>
        <end position="404"/>
    </location>
</feature>
<accession>A0A183V780</accession>
<dbReference type="PANTHER" id="PTHR24637">
    <property type="entry name" value="COLLAGEN"/>
    <property type="match status" value="1"/>
</dbReference>
<evidence type="ECO:0000313" key="7">
    <source>
        <dbReference type="WBParaSite" id="TCNE_0001660101-mRNA-1"/>
    </source>
</evidence>
<feature type="compositionally biased region" description="Low complexity" evidence="2">
    <location>
        <begin position="255"/>
        <end position="265"/>
    </location>
</feature>